<dbReference type="PANTHER" id="PTHR16026">
    <property type="entry name" value="CARTILAGE ACIDIC PROTEIN 1"/>
    <property type="match status" value="1"/>
</dbReference>
<protein>
    <submittedName>
        <fullName evidence="8">FG-GAP-like repeat-containing protein</fullName>
    </submittedName>
</protein>
<dbReference type="PANTHER" id="PTHR16026:SF0">
    <property type="entry name" value="CARTILAGE ACIDIC PROTEIN 1"/>
    <property type="match status" value="1"/>
</dbReference>
<evidence type="ECO:0000256" key="5">
    <source>
        <dbReference type="PROSITE-ProRule" id="PRU00433"/>
    </source>
</evidence>
<dbReference type="Proteomes" id="UP001170717">
    <property type="component" value="Unassembled WGS sequence"/>
</dbReference>
<dbReference type="GO" id="GO:0046872">
    <property type="term" value="F:metal ion binding"/>
    <property type="evidence" value="ECO:0007669"/>
    <property type="project" value="UniProtKB-KW"/>
</dbReference>
<dbReference type="InterPro" id="IPR028994">
    <property type="entry name" value="Integrin_alpha_N"/>
</dbReference>
<proteinExistence type="predicted"/>
<dbReference type="Pfam" id="PF13517">
    <property type="entry name" value="FG-GAP_3"/>
    <property type="match status" value="4"/>
</dbReference>
<evidence type="ECO:0000313" key="8">
    <source>
        <dbReference type="EMBL" id="MDO6578384.1"/>
    </source>
</evidence>
<evidence type="ECO:0000256" key="6">
    <source>
        <dbReference type="SAM" id="SignalP"/>
    </source>
</evidence>
<dbReference type="InterPro" id="IPR013517">
    <property type="entry name" value="FG-GAP"/>
</dbReference>
<accession>A0AAW7Z4K4</accession>
<evidence type="ECO:0000256" key="2">
    <source>
        <dbReference type="ARBA" id="ARBA00022723"/>
    </source>
</evidence>
<dbReference type="SUPFAM" id="SSF69318">
    <property type="entry name" value="Integrin alpha N-terminal domain"/>
    <property type="match status" value="1"/>
</dbReference>
<name>A0AAW7Z4K4_9ALTE</name>
<dbReference type="AlphaFoldDB" id="A0AAW7Z4K4"/>
<feature type="chain" id="PRO_5043364527" evidence="6">
    <location>
        <begin position="27"/>
        <end position="1044"/>
    </location>
</feature>
<dbReference type="InterPro" id="IPR009056">
    <property type="entry name" value="Cyt_c-like_dom"/>
</dbReference>
<keyword evidence="1 5" id="KW-0349">Heme</keyword>
<gene>
    <name evidence="8" type="ORF">Q4527_13355</name>
</gene>
<dbReference type="PROSITE" id="PS51007">
    <property type="entry name" value="CYTC"/>
    <property type="match status" value="2"/>
</dbReference>
<dbReference type="InterPro" id="IPR011519">
    <property type="entry name" value="UnbV_ASPIC"/>
</dbReference>
<keyword evidence="2 5" id="KW-0479">Metal-binding</keyword>
<keyword evidence="3 6" id="KW-0732">Signal</keyword>
<sequence length="1044" mass="115395">MANYITHCWRLSAIFVFVVTASVATSAPAVHTFLSPSNTPPYSNKNELDVNLAALIESLALKATIPSSKDVPVPSGPMFELGLNLFYTKTLSANGDVACVSCHHPKLGGGDGLSLPVGVDAVNPELLGIGRTHDGNTLVDSRADGSPNVPRNASTIFNIQLLKKAAFWDGRVEIIQDDVQTPGVSMLRTPDSRMNLPDTSVADDFIQAQAKFPITAIHEMFGHGPDKRKTNNAKRQQVLAGFLEVDDTGRDNPWLPLFQTAFDDSSTDPEHVITIDRISTALAFFQRSMWFVDNPWFEYLAGNSEALSDEAKRGAMLFFSKPSNGGYSCNGCHSGSAFTDEQFHNIAMPQIGRGKDTDGNDHGRLLHTFNVHDKYAFRTPILLNIDVTGPYGHSGAFYSLADVIKHHMAPEASVVEFDYSLSHLPQFAGVKVNQERNKTLSYRVLKQFIDNKDSSKLQTGLVEEKDVNALVAFLKSLTDPCVNSSDCLKSWSPVSSKQEQTFNLLRPEFSASQINSVRNLNLAQEPENSASDEQVRAIDDKEKALNAWFIDASIDSGLRYELPQAEFTDEYHLMGGGVAVDDINKDGWPDVFISHAMQPGKLFINNQQGGFTDETSRLLGDLSGRQLGALFIDYDADGRKDLLLVGDDIFEGYFRVFNQLPSGKFASFTKGGINFSRFTHSLSAGDFDKDGDLDLFASHWGDTRTKNRKGYLWENTGKGRYQDVSSRLPDVRPSPLYPNLDVNFTPIFTDIDMDNDLDLLIAADYETSQVMVNEEGIFKDKTHSVISDENGMGAAVGDFDNDGDFDWFVTAISNPIEEKTYIGGDSGNRLYQNNGTGVFTDVTDVAGVREGYWGWGACFADFNNDGWLDIFHTNGMRTGTIAEESQVGQFYDDPSRLFINNRDGTFTQKSRQLGLTHTAQGRGVSCTDFDGNGTIDILIANNGAAPTYYKNTLKNANHFLTVKLVAGQQNPDAIGAKLWLKTASLNQVRELRLGSNYLSNDFMTAHFGIPQNDVVDYLEILWPDGHRQRLTKFPLDKVLTVRRQ</sequence>
<comment type="caution">
    <text evidence="8">The sequence shown here is derived from an EMBL/GenBank/DDBJ whole genome shotgun (WGS) entry which is preliminary data.</text>
</comment>
<dbReference type="SUPFAM" id="SSF46626">
    <property type="entry name" value="Cytochrome c"/>
    <property type="match status" value="2"/>
</dbReference>
<feature type="domain" description="Cytochrome c" evidence="7">
    <location>
        <begin position="309"/>
        <end position="478"/>
    </location>
</feature>
<dbReference type="GO" id="GO:0020037">
    <property type="term" value="F:heme binding"/>
    <property type="evidence" value="ECO:0007669"/>
    <property type="project" value="InterPro"/>
</dbReference>
<evidence type="ECO:0000313" key="9">
    <source>
        <dbReference type="Proteomes" id="UP001170717"/>
    </source>
</evidence>
<dbReference type="EMBL" id="JAUOQI010000009">
    <property type="protein sequence ID" value="MDO6578384.1"/>
    <property type="molecule type" value="Genomic_DNA"/>
</dbReference>
<dbReference type="InterPro" id="IPR004852">
    <property type="entry name" value="Di-haem_cyt_c_peroxidsae"/>
</dbReference>
<feature type="signal peptide" evidence="6">
    <location>
        <begin position="1"/>
        <end position="26"/>
    </location>
</feature>
<feature type="domain" description="Cytochrome c" evidence="7">
    <location>
        <begin position="77"/>
        <end position="210"/>
    </location>
</feature>
<dbReference type="RefSeq" id="WP_303538612.1">
    <property type="nucleotide sequence ID" value="NZ_JAUOQI010000009.1"/>
</dbReference>
<dbReference type="InterPro" id="IPR027039">
    <property type="entry name" value="Crtac1"/>
</dbReference>
<evidence type="ECO:0000256" key="3">
    <source>
        <dbReference type="ARBA" id="ARBA00022729"/>
    </source>
</evidence>
<dbReference type="InterPro" id="IPR036909">
    <property type="entry name" value="Cyt_c-like_dom_sf"/>
</dbReference>
<dbReference type="Gene3D" id="1.10.760.10">
    <property type="entry name" value="Cytochrome c-like domain"/>
    <property type="match status" value="2"/>
</dbReference>
<evidence type="ECO:0000256" key="1">
    <source>
        <dbReference type="ARBA" id="ARBA00022617"/>
    </source>
</evidence>
<evidence type="ECO:0000256" key="4">
    <source>
        <dbReference type="ARBA" id="ARBA00023004"/>
    </source>
</evidence>
<keyword evidence="4 5" id="KW-0408">Iron</keyword>
<dbReference type="GO" id="GO:0016491">
    <property type="term" value="F:oxidoreductase activity"/>
    <property type="evidence" value="ECO:0007669"/>
    <property type="project" value="InterPro"/>
</dbReference>
<reference evidence="8" key="1">
    <citation type="submission" date="2023-07" db="EMBL/GenBank/DDBJ databases">
        <title>Genome content predicts the carbon catabolic preferences of heterotrophic bacteria.</title>
        <authorList>
            <person name="Gralka M."/>
        </authorList>
    </citation>
    <scope>NUCLEOTIDE SEQUENCE</scope>
    <source>
        <strain evidence="8">F2M12</strain>
    </source>
</reference>
<organism evidence="8 9">
    <name type="scientific">Alteromonas stellipolaris</name>
    <dbReference type="NCBI Taxonomy" id="233316"/>
    <lineage>
        <taxon>Bacteria</taxon>
        <taxon>Pseudomonadati</taxon>
        <taxon>Pseudomonadota</taxon>
        <taxon>Gammaproteobacteria</taxon>
        <taxon>Alteromonadales</taxon>
        <taxon>Alteromonadaceae</taxon>
        <taxon>Alteromonas/Salinimonas group</taxon>
        <taxon>Alteromonas</taxon>
    </lineage>
</organism>
<evidence type="ECO:0000259" key="7">
    <source>
        <dbReference type="PROSITE" id="PS51007"/>
    </source>
</evidence>
<dbReference type="GO" id="GO:0009055">
    <property type="term" value="F:electron transfer activity"/>
    <property type="evidence" value="ECO:0007669"/>
    <property type="project" value="InterPro"/>
</dbReference>
<dbReference type="Gene3D" id="2.130.10.130">
    <property type="entry name" value="Integrin alpha, N-terminal"/>
    <property type="match status" value="2"/>
</dbReference>
<dbReference type="Pfam" id="PF07593">
    <property type="entry name" value="UnbV_ASPIC"/>
    <property type="match status" value="1"/>
</dbReference>
<dbReference type="Pfam" id="PF03150">
    <property type="entry name" value="CCP_MauG"/>
    <property type="match status" value="1"/>
</dbReference>